<dbReference type="Proteomes" id="UP000008720">
    <property type="component" value="Chromosome"/>
</dbReference>
<protein>
    <submittedName>
        <fullName evidence="1">Uncharacterized protein</fullName>
    </submittedName>
</protein>
<dbReference type="HOGENOM" id="CLU_3312476_0_0_10"/>
<evidence type="ECO:0000313" key="2">
    <source>
        <dbReference type="Proteomes" id="UP000008720"/>
    </source>
</evidence>
<gene>
    <name evidence="1" type="ordered locus">Ftrac_0275</name>
</gene>
<proteinExistence type="predicted"/>
<reference evidence="1 2" key="1">
    <citation type="journal article" date="2011" name="Stand. Genomic Sci.">
        <title>Complete genome sequence of Marivirga tractuosa type strain (H-43).</title>
        <authorList>
            <person name="Pagani I."/>
            <person name="Chertkov O."/>
            <person name="Lapidus A."/>
            <person name="Lucas S."/>
            <person name="Del Rio T.G."/>
            <person name="Tice H."/>
            <person name="Copeland A."/>
            <person name="Cheng J.F."/>
            <person name="Nolan M."/>
            <person name="Saunders E."/>
            <person name="Pitluck S."/>
            <person name="Held B."/>
            <person name="Goodwin L."/>
            <person name="Liolios K."/>
            <person name="Ovchinikova G."/>
            <person name="Ivanova N."/>
            <person name="Mavromatis K."/>
            <person name="Pati A."/>
            <person name="Chen A."/>
            <person name="Palaniappan K."/>
            <person name="Land M."/>
            <person name="Hauser L."/>
            <person name="Jeffries C.D."/>
            <person name="Detter J.C."/>
            <person name="Han C."/>
            <person name="Tapia R."/>
            <person name="Ngatchou-Djao O.D."/>
            <person name="Rohde M."/>
            <person name="Goker M."/>
            <person name="Spring S."/>
            <person name="Sikorski J."/>
            <person name="Woyke T."/>
            <person name="Bristow J."/>
            <person name="Eisen J.A."/>
            <person name="Markowitz V."/>
            <person name="Hugenholtz P."/>
            <person name="Klenk H.P."/>
            <person name="Kyrpides N.C."/>
        </authorList>
    </citation>
    <scope>NUCLEOTIDE SEQUENCE [LARGE SCALE GENOMIC DNA]</scope>
    <source>
        <strain evidence="2">ATCC 23168 / DSM 4126 / NBRC 15989 / NCIMB 1408 / VKM B-1430 / H-43</strain>
    </source>
</reference>
<dbReference type="STRING" id="643867.Ftrac_0275"/>
<dbReference type="AlphaFoldDB" id="E4TLZ3"/>
<keyword evidence="2" id="KW-1185">Reference proteome</keyword>
<dbReference type="KEGG" id="mtt:Ftrac_0275"/>
<dbReference type="EMBL" id="CP002349">
    <property type="protein sequence ID" value="ADR20284.1"/>
    <property type="molecule type" value="Genomic_DNA"/>
</dbReference>
<name>E4TLZ3_MARTH</name>
<accession>E4TLZ3</accession>
<sequence length="39" mass="4683">MLFTQLIKNVLKTRVIIKIYLDKMTRKLLLYSNKELRSG</sequence>
<evidence type="ECO:0000313" key="1">
    <source>
        <dbReference type="EMBL" id="ADR20284.1"/>
    </source>
</evidence>
<organism evidence="1 2">
    <name type="scientific">Marivirga tractuosa (strain ATCC 23168 / DSM 4126 / NBRC 15989 / NCIMB 1408 / VKM B-1430 / H-43)</name>
    <name type="common">Microscilla tractuosa</name>
    <name type="synonym">Flexibacter tractuosus</name>
    <dbReference type="NCBI Taxonomy" id="643867"/>
    <lineage>
        <taxon>Bacteria</taxon>
        <taxon>Pseudomonadati</taxon>
        <taxon>Bacteroidota</taxon>
        <taxon>Cytophagia</taxon>
        <taxon>Cytophagales</taxon>
        <taxon>Marivirgaceae</taxon>
        <taxon>Marivirga</taxon>
    </lineage>
</organism>